<proteinExistence type="predicted"/>
<protein>
    <submittedName>
        <fullName evidence="1">Uncharacterized protein</fullName>
    </submittedName>
</protein>
<reference evidence="1" key="1">
    <citation type="submission" date="2019-08" db="EMBL/GenBank/DDBJ databases">
        <title>The genome of the North American firefly Photinus pyralis.</title>
        <authorList>
            <consortium name="Photinus pyralis genome working group"/>
            <person name="Fallon T.R."/>
            <person name="Sander Lower S.E."/>
            <person name="Weng J.-K."/>
        </authorList>
    </citation>
    <scope>NUCLEOTIDE SEQUENCE</scope>
    <source>
        <strain evidence="1">TRF0915ILg1</strain>
        <tissue evidence="1">Whole body</tissue>
    </source>
</reference>
<name>A0A8K0D8Q8_IGNLU</name>
<gene>
    <name evidence="1" type="ORF">ILUMI_07492</name>
</gene>
<evidence type="ECO:0000313" key="1">
    <source>
        <dbReference type="EMBL" id="KAF2898683.1"/>
    </source>
</evidence>
<sequence length="129" mass="14592">VQHSKGTGTSAENVYVPTLRYYEYLTFLDAKDTVYRCGVDTMSTCDEDDVSETQSTIGRLPANKRRATNLMKKQEKLLETAENLLSTEDDPAESVFGSNVLWKLRKSDTAIINSIRQHYLYSSRSLTIS</sequence>
<feature type="non-terminal residue" evidence="1">
    <location>
        <position position="129"/>
    </location>
</feature>
<dbReference type="EMBL" id="VTPC01003353">
    <property type="protein sequence ID" value="KAF2898683.1"/>
    <property type="molecule type" value="Genomic_DNA"/>
</dbReference>
<organism evidence="1 2">
    <name type="scientific">Ignelater luminosus</name>
    <name type="common">Cucubano</name>
    <name type="synonym">Pyrophorus luminosus</name>
    <dbReference type="NCBI Taxonomy" id="2038154"/>
    <lineage>
        <taxon>Eukaryota</taxon>
        <taxon>Metazoa</taxon>
        <taxon>Ecdysozoa</taxon>
        <taxon>Arthropoda</taxon>
        <taxon>Hexapoda</taxon>
        <taxon>Insecta</taxon>
        <taxon>Pterygota</taxon>
        <taxon>Neoptera</taxon>
        <taxon>Endopterygota</taxon>
        <taxon>Coleoptera</taxon>
        <taxon>Polyphaga</taxon>
        <taxon>Elateriformia</taxon>
        <taxon>Elateroidea</taxon>
        <taxon>Elateridae</taxon>
        <taxon>Agrypninae</taxon>
        <taxon>Pyrophorini</taxon>
        <taxon>Ignelater</taxon>
    </lineage>
</organism>
<keyword evidence="2" id="KW-1185">Reference proteome</keyword>
<dbReference type="OrthoDB" id="6152242at2759"/>
<dbReference type="Proteomes" id="UP000801492">
    <property type="component" value="Unassembled WGS sequence"/>
</dbReference>
<accession>A0A8K0D8Q8</accession>
<evidence type="ECO:0000313" key="2">
    <source>
        <dbReference type="Proteomes" id="UP000801492"/>
    </source>
</evidence>
<comment type="caution">
    <text evidence="1">The sequence shown here is derived from an EMBL/GenBank/DDBJ whole genome shotgun (WGS) entry which is preliminary data.</text>
</comment>
<dbReference type="AlphaFoldDB" id="A0A8K0D8Q8"/>